<name>A0ABW0Z5S1_9ACTN</name>
<reference evidence="2" key="1">
    <citation type="journal article" date="2019" name="Int. J. Syst. Evol. Microbiol.">
        <title>The Global Catalogue of Microorganisms (GCM) 10K type strain sequencing project: providing services to taxonomists for standard genome sequencing and annotation.</title>
        <authorList>
            <consortium name="The Broad Institute Genomics Platform"/>
            <consortium name="The Broad Institute Genome Sequencing Center for Infectious Disease"/>
            <person name="Wu L."/>
            <person name="Ma J."/>
        </authorList>
    </citation>
    <scope>NUCLEOTIDE SEQUENCE [LARGE SCALE GENOMIC DNA]</scope>
    <source>
        <strain evidence="2">CGMCC 4.7304</strain>
    </source>
</reference>
<dbReference type="EMBL" id="JBHSPB010000014">
    <property type="protein sequence ID" value="MFC5722839.1"/>
    <property type="molecule type" value="Genomic_DNA"/>
</dbReference>
<proteinExistence type="predicted"/>
<protein>
    <submittedName>
        <fullName evidence="1">Uncharacterized protein</fullName>
    </submittedName>
</protein>
<dbReference type="Proteomes" id="UP001596083">
    <property type="component" value="Unassembled WGS sequence"/>
</dbReference>
<sequence length="42" mass="4898">MEFESQDTLDAAFAAIQEQVAPITVFDKRECKPRQVHYLQSR</sequence>
<keyword evidence="2" id="KW-1185">Reference proteome</keyword>
<comment type="caution">
    <text evidence="1">The sequence shown here is derived from an EMBL/GenBank/DDBJ whole genome shotgun (WGS) entry which is preliminary data.</text>
</comment>
<evidence type="ECO:0000313" key="2">
    <source>
        <dbReference type="Proteomes" id="UP001596083"/>
    </source>
</evidence>
<dbReference type="RefSeq" id="WP_390318594.1">
    <property type="nucleotide sequence ID" value="NZ_JBHSPB010000014.1"/>
</dbReference>
<evidence type="ECO:0000313" key="1">
    <source>
        <dbReference type="EMBL" id="MFC5722839.1"/>
    </source>
</evidence>
<organism evidence="1 2">
    <name type="scientific">Streptomyces gamaensis</name>
    <dbReference type="NCBI Taxonomy" id="1763542"/>
    <lineage>
        <taxon>Bacteria</taxon>
        <taxon>Bacillati</taxon>
        <taxon>Actinomycetota</taxon>
        <taxon>Actinomycetes</taxon>
        <taxon>Kitasatosporales</taxon>
        <taxon>Streptomycetaceae</taxon>
        <taxon>Streptomyces</taxon>
    </lineage>
</organism>
<gene>
    <name evidence="1" type="ORF">ACFP1Z_21970</name>
</gene>
<accession>A0ABW0Z5S1</accession>